<dbReference type="Proteomes" id="UP000839735">
    <property type="component" value="Unassembled WGS sequence"/>
</dbReference>
<reference evidence="1" key="1">
    <citation type="submission" date="2018-08" db="EMBL/GenBank/DDBJ databases">
        <authorList>
            <person name="Ashton P.M."/>
            <person name="Dallman T."/>
            <person name="Nair S."/>
            <person name="De Pinna E."/>
            <person name="Peters T."/>
            <person name="Grant K."/>
        </authorList>
    </citation>
    <scope>NUCLEOTIDE SEQUENCE [LARGE SCALE GENOMIC DNA]</scope>
    <source>
        <strain evidence="1">294779</strain>
    </source>
</reference>
<name>A0A5Y1YD44_SALDZ</name>
<evidence type="ECO:0000313" key="1">
    <source>
        <dbReference type="EMBL" id="ECC3916791.1"/>
    </source>
</evidence>
<proteinExistence type="predicted"/>
<sequence>MKTTRKSKGDVNYYLEKEGDIYRLLKTVKIQVANKTTKTKRITVSDFKFTKNDFENIDFCENGLRLKDKQFVIQMILDIEDKNE</sequence>
<dbReference type="AlphaFoldDB" id="A0A5Y1YD44"/>
<dbReference type="EMBL" id="AAIBIC010000038">
    <property type="protein sequence ID" value="ECC3916791.1"/>
    <property type="molecule type" value="Genomic_DNA"/>
</dbReference>
<gene>
    <name evidence="1" type="ORF">CTQ69_23035</name>
</gene>
<accession>A0A5Y1YD44</accession>
<comment type="caution">
    <text evidence="1">The sequence shown here is derived from an EMBL/GenBank/DDBJ whole genome shotgun (WGS) entry which is preliminary data.</text>
</comment>
<organism evidence="1">
    <name type="scientific">Salmonella diarizonae</name>
    <dbReference type="NCBI Taxonomy" id="59204"/>
    <lineage>
        <taxon>Bacteria</taxon>
        <taxon>Pseudomonadati</taxon>
        <taxon>Pseudomonadota</taxon>
        <taxon>Gammaproteobacteria</taxon>
        <taxon>Enterobacterales</taxon>
        <taxon>Enterobacteriaceae</taxon>
        <taxon>Salmonella</taxon>
    </lineage>
</organism>
<protein>
    <submittedName>
        <fullName evidence="1">Uncharacterized protein</fullName>
    </submittedName>
</protein>